<dbReference type="EC" id="4.2.1.20" evidence="8"/>
<evidence type="ECO:0000256" key="8">
    <source>
        <dbReference type="HAMAP-Rule" id="MF_00131"/>
    </source>
</evidence>
<comment type="subunit">
    <text evidence="2 8">Tetramer of two alpha and two beta chains.</text>
</comment>
<dbReference type="PANTHER" id="PTHR43406:SF1">
    <property type="entry name" value="TRYPTOPHAN SYNTHASE ALPHA CHAIN, CHLOROPLASTIC"/>
    <property type="match status" value="1"/>
</dbReference>
<dbReference type="SUPFAM" id="SSF51366">
    <property type="entry name" value="Ribulose-phoshate binding barrel"/>
    <property type="match status" value="1"/>
</dbReference>
<feature type="active site" description="Proton acceptor" evidence="8">
    <location>
        <position position="45"/>
    </location>
</feature>
<dbReference type="STRING" id="1415657.FNIIJ_176"/>
<dbReference type="PROSITE" id="PS00167">
    <property type="entry name" value="TRP_SYNTHASE_ALPHA"/>
    <property type="match status" value="1"/>
</dbReference>
<evidence type="ECO:0000256" key="2">
    <source>
        <dbReference type="ARBA" id="ARBA00011270"/>
    </source>
</evidence>
<comment type="function">
    <text evidence="8">The alpha subunit is responsible for the aldol cleavage of indoleglycerol phosphate to indole and glyceraldehyde 3-phosphate.</text>
</comment>
<comment type="similarity">
    <text evidence="8 9">Belongs to the TrpA family.</text>
</comment>
<comment type="catalytic activity">
    <reaction evidence="7 8">
        <text>(1S,2R)-1-C-(indol-3-yl)glycerol 3-phosphate + L-serine = D-glyceraldehyde 3-phosphate + L-tryptophan + H2O</text>
        <dbReference type="Rhea" id="RHEA:10532"/>
        <dbReference type="ChEBI" id="CHEBI:15377"/>
        <dbReference type="ChEBI" id="CHEBI:33384"/>
        <dbReference type="ChEBI" id="CHEBI:57912"/>
        <dbReference type="ChEBI" id="CHEBI:58866"/>
        <dbReference type="ChEBI" id="CHEBI:59776"/>
        <dbReference type="EC" id="4.2.1.20"/>
    </reaction>
</comment>
<dbReference type="InterPro" id="IPR013785">
    <property type="entry name" value="Aldolase_TIM"/>
</dbReference>
<keyword evidence="11" id="KW-1185">Reference proteome</keyword>
<dbReference type="PANTHER" id="PTHR43406">
    <property type="entry name" value="TRYPTOPHAN SYNTHASE, ALPHA CHAIN"/>
    <property type="match status" value="1"/>
</dbReference>
<dbReference type="InterPro" id="IPR002028">
    <property type="entry name" value="Trp_synthase_suA"/>
</dbReference>
<evidence type="ECO:0000256" key="4">
    <source>
        <dbReference type="ARBA" id="ARBA00022822"/>
    </source>
</evidence>
<evidence type="ECO:0000313" key="11">
    <source>
        <dbReference type="Proteomes" id="UP000027148"/>
    </source>
</evidence>
<name>A0A068DWQ6_9FLAO</name>
<dbReference type="InterPro" id="IPR018204">
    <property type="entry name" value="Trp_synthase_alpha_AS"/>
</dbReference>
<keyword evidence="4 8" id="KW-0822">Tryptophan biosynthesis</keyword>
<keyword evidence="6 8" id="KW-0456">Lyase</keyword>
<dbReference type="CDD" id="cd04724">
    <property type="entry name" value="Tryptophan_synthase_alpha"/>
    <property type="match status" value="1"/>
</dbReference>
<accession>A0A068DWQ6</accession>
<gene>
    <name evidence="8 10" type="primary">trpA</name>
    <name evidence="10" type="ORF">FNIIJ_176</name>
</gene>
<dbReference type="NCBIfam" id="TIGR00262">
    <property type="entry name" value="trpA"/>
    <property type="match status" value="1"/>
</dbReference>
<sequence>MNIIDHLFKKGKNKLSIYFTAGYPKLNSTKKIIQILQQSKVNLIEIGLPYSDPMADGLIIQKSNKKALKNGMNPDQLFSQLQLIQNEIQVPLILMGYYNQFLKFGEESFLNCCKKSGISGLIFPDLPLEIYKEKYQKLFEKYELYFICLVTSQTPDNRILLLSNISKGFLYVVSSISTTGQNKDFETDPLIFLNRINNLNLSIPTLVGFGIANKNSFNLACQYANGGIIGSAFIQSLDENDLEGSIHRFIASILY</sequence>
<feature type="active site" description="Proton acceptor" evidence="8">
    <location>
        <position position="56"/>
    </location>
</feature>
<reference evidence="10 11" key="1">
    <citation type="journal article" date="2014" name="Genome Biol. Evol.">
        <title>Genome sequence of "Candidatus Walczuchella monophlebidarum" the flavobacterial endosymbiont of Llaveia axin axin (Hemiptera: Coccoidea: Monophlebidae).</title>
        <authorList>
            <person name="Rosas-Perez T."/>
            <person name="Rosenblueth M."/>
            <person name="Rincon-Rosales R."/>
            <person name="Mora J."/>
            <person name="Martinez-Romero E."/>
        </authorList>
    </citation>
    <scope>NUCLEOTIDE SEQUENCE [LARGE SCALE GENOMIC DNA]</scope>
    <source>
        <strain evidence="10">FNIIJ</strain>
    </source>
</reference>
<dbReference type="Pfam" id="PF00290">
    <property type="entry name" value="Trp_syntA"/>
    <property type="match status" value="1"/>
</dbReference>
<evidence type="ECO:0000256" key="5">
    <source>
        <dbReference type="ARBA" id="ARBA00023141"/>
    </source>
</evidence>
<evidence type="ECO:0000256" key="3">
    <source>
        <dbReference type="ARBA" id="ARBA00022605"/>
    </source>
</evidence>
<dbReference type="GO" id="GO:0004834">
    <property type="term" value="F:tryptophan synthase activity"/>
    <property type="evidence" value="ECO:0007669"/>
    <property type="project" value="UniProtKB-UniRule"/>
</dbReference>
<dbReference type="InterPro" id="IPR011060">
    <property type="entry name" value="RibuloseP-bd_barrel"/>
</dbReference>
<protein>
    <recommendedName>
        <fullName evidence="8">Tryptophan synthase alpha chain</fullName>
        <ecNumber evidence="8">4.2.1.20</ecNumber>
    </recommendedName>
</protein>
<keyword evidence="5 8" id="KW-0057">Aromatic amino acid biosynthesis</keyword>
<keyword evidence="3 8" id="KW-0028">Amino-acid biosynthesis</keyword>
<evidence type="ECO:0000256" key="6">
    <source>
        <dbReference type="ARBA" id="ARBA00023239"/>
    </source>
</evidence>
<comment type="pathway">
    <text evidence="1 8">Amino-acid biosynthesis; L-tryptophan biosynthesis; L-tryptophan from chorismate: step 5/5.</text>
</comment>
<dbReference type="UniPathway" id="UPA00035">
    <property type="reaction ID" value="UER00044"/>
</dbReference>
<dbReference type="OrthoDB" id="9804578at2"/>
<dbReference type="RefSeq" id="WP_038436171.1">
    <property type="nucleotide sequence ID" value="NZ_CP006873.1"/>
</dbReference>
<dbReference type="GO" id="GO:0005829">
    <property type="term" value="C:cytosol"/>
    <property type="evidence" value="ECO:0007669"/>
    <property type="project" value="TreeGrafter"/>
</dbReference>
<evidence type="ECO:0000256" key="7">
    <source>
        <dbReference type="ARBA" id="ARBA00049047"/>
    </source>
</evidence>
<evidence type="ECO:0000313" key="10">
    <source>
        <dbReference type="EMBL" id="AID37453.1"/>
    </source>
</evidence>
<dbReference type="HOGENOM" id="CLU_016734_0_0_10"/>
<evidence type="ECO:0000256" key="1">
    <source>
        <dbReference type="ARBA" id="ARBA00004733"/>
    </source>
</evidence>
<evidence type="ECO:0000256" key="9">
    <source>
        <dbReference type="RuleBase" id="RU003662"/>
    </source>
</evidence>
<dbReference type="KEGG" id="elv:FNIIJ_176"/>
<dbReference type="EMBL" id="CP006873">
    <property type="protein sequence ID" value="AID37453.1"/>
    <property type="molecule type" value="Genomic_DNA"/>
</dbReference>
<proteinExistence type="inferred from homology"/>
<organism evidence="10 11">
    <name type="scientific">Candidatus Walczuchella monophlebidarum</name>
    <dbReference type="NCBI Taxonomy" id="1415657"/>
    <lineage>
        <taxon>Bacteria</taxon>
        <taxon>Pseudomonadati</taxon>
        <taxon>Bacteroidota</taxon>
        <taxon>Flavobacteriia</taxon>
        <taxon>Flavobacteriales</taxon>
        <taxon>Candidatus Walczuchella</taxon>
    </lineage>
</organism>
<dbReference type="AlphaFoldDB" id="A0A068DWQ6"/>
<dbReference type="HAMAP" id="MF_00131">
    <property type="entry name" value="Trp_synth_alpha"/>
    <property type="match status" value="1"/>
</dbReference>
<dbReference type="Gene3D" id="3.20.20.70">
    <property type="entry name" value="Aldolase class I"/>
    <property type="match status" value="1"/>
</dbReference>
<dbReference type="Proteomes" id="UP000027148">
    <property type="component" value="Chromosome"/>
</dbReference>